<evidence type="ECO:0000256" key="1">
    <source>
        <dbReference type="SAM" id="MobiDB-lite"/>
    </source>
</evidence>
<organism evidence="2 3">
    <name type="scientific">Penicillium antarcticum</name>
    <dbReference type="NCBI Taxonomy" id="416450"/>
    <lineage>
        <taxon>Eukaryota</taxon>
        <taxon>Fungi</taxon>
        <taxon>Dikarya</taxon>
        <taxon>Ascomycota</taxon>
        <taxon>Pezizomycotina</taxon>
        <taxon>Eurotiomycetes</taxon>
        <taxon>Eurotiomycetidae</taxon>
        <taxon>Eurotiales</taxon>
        <taxon>Aspergillaceae</taxon>
        <taxon>Penicillium</taxon>
    </lineage>
</organism>
<feature type="compositionally biased region" description="Low complexity" evidence="1">
    <location>
        <begin position="8"/>
        <end position="22"/>
    </location>
</feature>
<dbReference type="AlphaFoldDB" id="A0A1V6QEJ2"/>
<gene>
    <name evidence="2" type="ORF">PENANT_c005G01588</name>
</gene>
<protein>
    <submittedName>
        <fullName evidence="2">Uncharacterized protein</fullName>
    </submittedName>
</protein>
<feature type="region of interest" description="Disordered" evidence="1">
    <location>
        <begin position="1"/>
        <end position="82"/>
    </location>
</feature>
<dbReference type="Proteomes" id="UP000191672">
    <property type="component" value="Unassembled WGS sequence"/>
</dbReference>
<evidence type="ECO:0000313" key="2">
    <source>
        <dbReference type="EMBL" id="OQD87635.1"/>
    </source>
</evidence>
<proteinExistence type="predicted"/>
<reference evidence="3" key="1">
    <citation type="journal article" date="2017" name="Nat. Microbiol.">
        <title>Global analysis of biosynthetic gene clusters reveals vast potential of secondary metabolite production in Penicillium species.</title>
        <authorList>
            <person name="Nielsen J.C."/>
            <person name="Grijseels S."/>
            <person name="Prigent S."/>
            <person name="Ji B."/>
            <person name="Dainat J."/>
            <person name="Nielsen K.F."/>
            <person name="Frisvad J.C."/>
            <person name="Workman M."/>
            <person name="Nielsen J."/>
        </authorList>
    </citation>
    <scope>NUCLEOTIDE SEQUENCE [LARGE SCALE GENOMIC DNA]</scope>
    <source>
        <strain evidence="3">IBT 31811</strain>
    </source>
</reference>
<feature type="region of interest" description="Disordered" evidence="1">
    <location>
        <begin position="100"/>
        <end position="130"/>
    </location>
</feature>
<feature type="compositionally biased region" description="Polar residues" evidence="1">
    <location>
        <begin position="117"/>
        <end position="130"/>
    </location>
</feature>
<accession>A0A1V6QEJ2</accession>
<feature type="compositionally biased region" description="Basic and acidic residues" evidence="1">
    <location>
        <begin position="46"/>
        <end position="58"/>
    </location>
</feature>
<evidence type="ECO:0000313" key="3">
    <source>
        <dbReference type="Proteomes" id="UP000191672"/>
    </source>
</evidence>
<dbReference type="EMBL" id="MDYN01000005">
    <property type="protein sequence ID" value="OQD87635.1"/>
    <property type="molecule type" value="Genomic_DNA"/>
</dbReference>
<name>A0A1V6QEJ2_9EURO</name>
<sequence length="203" mass="21648">MGLHAHSSDPVSDPVSTVDSGSLRGLGDEPPPYASVAGDIEEEDHGEANEVWRNEKGDSFPNPEDELGPEPTPQVGKDQDSHTVLPSYASVRRNSPNSMRDLLDAIEPPNEPAPAVPSSSSFQAPNLISAGTPTGSKVDLKVIQLQASGIGVMMEDQKIIHIARHNIIDYGKSGIKSKWEAEVAERVDLLLAVNIVLIMANSA</sequence>
<keyword evidence="3" id="KW-1185">Reference proteome</keyword>
<comment type="caution">
    <text evidence="2">The sequence shown here is derived from an EMBL/GenBank/DDBJ whole genome shotgun (WGS) entry which is preliminary data.</text>
</comment>